<accession>A0A428MZ96</accession>
<dbReference type="AlphaFoldDB" id="A0A428MZ96"/>
<dbReference type="Proteomes" id="UP000275076">
    <property type="component" value="Unassembled WGS sequence"/>
</dbReference>
<organism evidence="1 2">
    <name type="scientific">Salibacterium salarium</name>
    <dbReference type="NCBI Taxonomy" id="284579"/>
    <lineage>
        <taxon>Bacteria</taxon>
        <taxon>Bacillati</taxon>
        <taxon>Bacillota</taxon>
        <taxon>Bacilli</taxon>
        <taxon>Bacillales</taxon>
        <taxon>Bacillaceae</taxon>
    </lineage>
</organism>
<keyword evidence="2" id="KW-1185">Reference proteome</keyword>
<proteinExistence type="predicted"/>
<reference evidence="1 2" key="1">
    <citation type="submission" date="2018-10" db="EMBL/GenBank/DDBJ databases">
        <title>Draft genome sequence of Bacillus salarius IM0101, isolated from a hypersaline soil in Inner Mongolia, China.</title>
        <authorList>
            <person name="Yamprayoonswat W."/>
            <person name="Boonvisut S."/>
            <person name="Jumpathong W."/>
            <person name="Sittihan S."/>
            <person name="Ruangsuj P."/>
            <person name="Wanthongcharoen S."/>
            <person name="Thongpramul N."/>
            <person name="Pimmason S."/>
            <person name="Yu B."/>
            <person name="Yasawong M."/>
        </authorList>
    </citation>
    <scope>NUCLEOTIDE SEQUENCE [LARGE SCALE GENOMIC DNA]</scope>
    <source>
        <strain evidence="1 2">IM0101</strain>
    </source>
</reference>
<name>A0A428MZ96_9BACI</name>
<dbReference type="RefSeq" id="WP_125558523.1">
    <property type="nucleotide sequence ID" value="NZ_RBVX01000024.1"/>
</dbReference>
<sequence>MKSQGPIDPNFDIHDLFKRRDLEYVVAALLLLDKLTVDSVSLYRASPVVEVTLLGRYKTLHDDKINDLVDFLDKNGDMTIDDFFTALNRKIKRNGGR</sequence>
<protein>
    <submittedName>
        <fullName evidence="1">Uncharacterized protein</fullName>
    </submittedName>
</protein>
<evidence type="ECO:0000313" key="2">
    <source>
        <dbReference type="Proteomes" id="UP000275076"/>
    </source>
</evidence>
<dbReference type="EMBL" id="RBVX01000024">
    <property type="protein sequence ID" value="RSL31432.1"/>
    <property type="molecule type" value="Genomic_DNA"/>
</dbReference>
<gene>
    <name evidence="1" type="ORF">D7Z54_20535</name>
</gene>
<dbReference type="OrthoDB" id="2651466at2"/>
<evidence type="ECO:0000313" key="1">
    <source>
        <dbReference type="EMBL" id="RSL31432.1"/>
    </source>
</evidence>
<comment type="caution">
    <text evidence="1">The sequence shown here is derived from an EMBL/GenBank/DDBJ whole genome shotgun (WGS) entry which is preliminary data.</text>
</comment>